<reference evidence="16" key="1">
    <citation type="submission" date="2022-11" db="EMBL/GenBank/DDBJ databases">
        <title>Methylomonas rapida sp. nov., Carotenoid-Producing Obligate Methanotrophs with High Growth Characteristics and Biotechnological Potential.</title>
        <authorList>
            <person name="Tikhonova E.N."/>
            <person name="Suleimanov R.Z."/>
            <person name="Miroshnikov K."/>
            <person name="Oshkin I.Y."/>
            <person name="Belova S.E."/>
            <person name="Danilova O.V."/>
            <person name="Ashikhmin A."/>
            <person name="Konopkin A."/>
            <person name="But S.Y."/>
            <person name="Khmelenina V.N."/>
            <person name="Kuznetsov N."/>
            <person name="Pimenov N.V."/>
            <person name="Dedysh S.N."/>
        </authorList>
    </citation>
    <scope>NUCLEOTIDE SEQUENCE</scope>
    <source>
        <strain evidence="16">MP1</strain>
    </source>
</reference>
<evidence type="ECO:0000256" key="14">
    <source>
        <dbReference type="ARBA" id="ARBA00023264"/>
    </source>
</evidence>
<evidence type="ECO:0000256" key="15">
    <source>
        <dbReference type="SAM" id="Phobius"/>
    </source>
</evidence>
<dbReference type="GO" id="GO:0004143">
    <property type="term" value="F:ATP-dependent diacylglycerol kinase activity"/>
    <property type="evidence" value="ECO:0007669"/>
    <property type="project" value="UniProtKB-EC"/>
</dbReference>
<evidence type="ECO:0000256" key="6">
    <source>
        <dbReference type="ARBA" id="ARBA00022692"/>
    </source>
</evidence>
<keyword evidence="13" id="KW-0594">Phospholipid biosynthesis</keyword>
<feature type="transmembrane region" description="Helical" evidence="15">
    <location>
        <begin position="92"/>
        <end position="113"/>
    </location>
</feature>
<evidence type="ECO:0000256" key="11">
    <source>
        <dbReference type="ARBA" id="ARBA00023098"/>
    </source>
</evidence>
<evidence type="ECO:0000256" key="8">
    <source>
        <dbReference type="ARBA" id="ARBA00022777"/>
    </source>
</evidence>
<keyword evidence="11" id="KW-0443">Lipid metabolism</keyword>
<keyword evidence="7" id="KW-0547">Nucleotide-binding</keyword>
<keyword evidence="14" id="KW-1208">Phospholipid metabolism</keyword>
<dbReference type="Proteomes" id="UP001162780">
    <property type="component" value="Chromosome"/>
</dbReference>
<dbReference type="RefSeq" id="WP_255188359.1">
    <property type="nucleotide sequence ID" value="NZ_CP113517.1"/>
</dbReference>
<evidence type="ECO:0000256" key="5">
    <source>
        <dbReference type="ARBA" id="ARBA00022679"/>
    </source>
</evidence>
<name>A0ABY7GK21_9GAMM</name>
<feature type="transmembrane region" description="Helical" evidence="15">
    <location>
        <begin position="48"/>
        <end position="71"/>
    </location>
</feature>
<protein>
    <submittedName>
        <fullName evidence="16">Diacylglycerol kinase</fullName>
        <ecNumber evidence="16">2.7.1.107</ecNumber>
    </submittedName>
</protein>
<dbReference type="Gene3D" id="1.10.287.3610">
    <property type="match status" value="1"/>
</dbReference>
<dbReference type="CDD" id="cd14263">
    <property type="entry name" value="DAGK_IM_like"/>
    <property type="match status" value="1"/>
</dbReference>
<evidence type="ECO:0000256" key="12">
    <source>
        <dbReference type="ARBA" id="ARBA00023136"/>
    </source>
</evidence>
<accession>A0ABY7GK21</accession>
<keyword evidence="3" id="KW-1003">Cell membrane</keyword>
<sequence length="114" mass="12244">MKGQAFNKRLRFALQGLYVAFCREHSVRAHLLAGSGVILVLLMTRPPAIWWAIAILTVGVVLMAELLNAALETLADHLHPEQHPEIGAAKDIAAGAVLIAAIAAAMVAVAFWLR</sequence>
<evidence type="ECO:0000313" key="16">
    <source>
        <dbReference type="EMBL" id="WAR43393.1"/>
    </source>
</evidence>
<dbReference type="PANTHER" id="PTHR34299">
    <property type="entry name" value="DIACYLGLYCEROL KINASE"/>
    <property type="match status" value="1"/>
</dbReference>
<dbReference type="InterPro" id="IPR000829">
    <property type="entry name" value="DAGK"/>
</dbReference>
<evidence type="ECO:0000256" key="3">
    <source>
        <dbReference type="ARBA" id="ARBA00022475"/>
    </source>
</evidence>
<evidence type="ECO:0000256" key="7">
    <source>
        <dbReference type="ARBA" id="ARBA00022741"/>
    </source>
</evidence>
<evidence type="ECO:0000256" key="9">
    <source>
        <dbReference type="ARBA" id="ARBA00022840"/>
    </source>
</evidence>
<keyword evidence="17" id="KW-1185">Reference proteome</keyword>
<evidence type="ECO:0000313" key="17">
    <source>
        <dbReference type="Proteomes" id="UP001162780"/>
    </source>
</evidence>
<keyword evidence="12 15" id="KW-0472">Membrane</keyword>
<keyword evidence="10 15" id="KW-1133">Transmembrane helix</keyword>
<evidence type="ECO:0000256" key="1">
    <source>
        <dbReference type="ARBA" id="ARBA00004651"/>
    </source>
</evidence>
<gene>
    <name evidence="16" type="ORF">NM686_013475</name>
</gene>
<keyword evidence="5 16" id="KW-0808">Transferase</keyword>
<keyword evidence="8 16" id="KW-0418">Kinase</keyword>
<proteinExistence type="inferred from homology"/>
<dbReference type="PANTHER" id="PTHR34299:SF1">
    <property type="entry name" value="DIACYLGLYCEROL KINASE"/>
    <property type="match status" value="1"/>
</dbReference>
<dbReference type="Pfam" id="PF01219">
    <property type="entry name" value="DAGK_prokar"/>
    <property type="match status" value="1"/>
</dbReference>
<dbReference type="InterPro" id="IPR036945">
    <property type="entry name" value="DAGK_sf"/>
</dbReference>
<evidence type="ECO:0000256" key="2">
    <source>
        <dbReference type="ARBA" id="ARBA00005967"/>
    </source>
</evidence>
<evidence type="ECO:0000256" key="10">
    <source>
        <dbReference type="ARBA" id="ARBA00022989"/>
    </source>
</evidence>
<keyword evidence="9" id="KW-0067">ATP-binding</keyword>
<evidence type="ECO:0000256" key="4">
    <source>
        <dbReference type="ARBA" id="ARBA00022516"/>
    </source>
</evidence>
<keyword evidence="4" id="KW-0444">Lipid biosynthesis</keyword>
<organism evidence="16 17">
    <name type="scientific">Methylomonas rapida</name>
    <dbReference type="NCBI Taxonomy" id="2963939"/>
    <lineage>
        <taxon>Bacteria</taxon>
        <taxon>Pseudomonadati</taxon>
        <taxon>Pseudomonadota</taxon>
        <taxon>Gammaproteobacteria</taxon>
        <taxon>Methylococcales</taxon>
        <taxon>Methylococcaceae</taxon>
        <taxon>Methylomonas</taxon>
    </lineage>
</organism>
<dbReference type="EMBL" id="CP113517">
    <property type="protein sequence ID" value="WAR43393.1"/>
    <property type="molecule type" value="Genomic_DNA"/>
</dbReference>
<evidence type="ECO:0000256" key="13">
    <source>
        <dbReference type="ARBA" id="ARBA00023209"/>
    </source>
</evidence>
<comment type="subcellular location">
    <subcellularLocation>
        <location evidence="1">Cell membrane</location>
        <topology evidence="1">Multi-pass membrane protein</topology>
    </subcellularLocation>
</comment>
<keyword evidence="6 15" id="KW-0812">Transmembrane</keyword>
<dbReference type="EC" id="2.7.1.107" evidence="16"/>
<comment type="similarity">
    <text evidence="2">Belongs to the bacterial diacylglycerol kinase family.</text>
</comment>